<dbReference type="FunFam" id="1.10.510.10:FF:000454">
    <property type="entry name" value="Uncharacterized protein"/>
    <property type="match status" value="1"/>
</dbReference>
<evidence type="ECO:0000256" key="1">
    <source>
        <dbReference type="ARBA" id="ARBA00012513"/>
    </source>
</evidence>
<evidence type="ECO:0000259" key="11">
    <source>
        <dbReference type="PROSITE" id="PS50011"/>
    </source>
</evidence>
<organism evidence="13 14">
    <name type="scientific">Blepharisma stoltei</name>
    <dbReference type="NCBI Taxonomy" id="1481888"/>
    <lineage>
        <taxon>Eukaryota</taxon>
        <taxon>Sar</taxon>
        <taxon>Alveolata</taxon>
        <taxon>Ciliophora</taxon>
        <taxon>Postciliodesmatophora</taxon>
        <taxon>Heterotrichea</taxon>
        <taxon>Heterotrichida</taxon>
        <taxon>Blepharismidae</taxon>
        <taxon>Blepharisma</taxon>
    </lineage>
</organism>
<dbReference type="GO" id="GO:0004674">
    <property type="term" value="F:protein serine/threonine kinase activity"/>
    <property type="evidence" value="ECO:0007669"/>
    <property type="project" value="UniProtKB-KW"/>
</dbReference>
<dbReference type="Gene3D" id="3.30.200.20">
    <property type="entry name" value="Phosphorylase Kinase, domain 1"/>
    <property type="match status" value="1"/>
</dbReference>
<evidence type="ECO:0000256" key="3">
    <source>
        <dbReference type="ARBA" id="ARBA00022679"/>
    </source>
</evidence>
<dbReference type="PROSITE" id="PS00107">
    <property type="entry name" value="PROTEIN_KINASE_ATP"/>
    <property type="match status" value="1"/>
</dbReference>
<dbReference type="InterPro" id="IPR000719">
    <property type="entry name" value="Prot_kinase_dom"/>
</dbReference>
<keyword evidence="5" id="KW-0418">Kinase</keyword>
<comment type="catalytic activity">
    <reaction evidence="7">
        <text>L-threonyl-[protein] + ATP = O-phospho-L-threonyl-[protein] + ADP + H(+)</text>
        <dbReference type="Rhea" id="RHEA:46608"/>
        <dbReference type="Rhea" id="RHEA-COMP:11060"/>
        <dbReference type="Rhea" id="RHEA-COMP:11605"/>
        <dbReference type="ChEBI" id="CHEBI:15378"/>
        <dbReference type="ChEBI" id="CHEBI:30013"/>
        <dbReference type="ChEBI" id="CHEBI:30616"/>
        <dbReference type="ChEBI" id="CHEBI:61977"/>
        <dbReference type="ChEBI" id="CHEBI:456216"/>
        <dbReference type="EC" id="2.7.11.1"/>
    </reaction>
</comment>
<keyword evidence="6 9" id="KW-0067">ATP-binding</keyword>
<comment type="catalytic activity">
    <reaction evidence="8">
        <text>L-seryl-[protein] + ATP = O-phospho-L-seryl-[protein] + ADP + H(+)</text>
        <dbReference type="Rhea" id="RHEA:17989"/>
        <dbReference type="Rhea" id="RHEA-COMP:9863"/>
        <dbReference type="Rhea" id="RHEA-COMP:11604"/>
        <dbReference type="ChEBI" id="CHEBI:15378"/>
        <dbReference type="ChEBI" id="CHEBI:29999"/>
        <dbReference type="ChEBI" id="CHEBI:30616"/>
        <dbReference type="ChEBI" id="CHEBI:83421"/>
        <dbReference type="ChEBI" id="CHEBI:456216"/>
        <dbReference type="EC" id="2.7.11.1"/>
    </reaction>
</comment>
<evidence type="ECO:0000256" key="5">
    <source>
        <dbReference type="ARBA" id="ARBA00022777"/>
    </source>
</evidence>
<dbReference type="GO" id="GO:0005524">
    <property type="term" value="F:ATP binding"/>
    <property type="evidence" value="ECO:0007669"/>
    <property type="project" value="UniProtKB-UniRule"/>
</dbReference>
<dbReference type="Pfam" id="PF00069">
    <property type="entry name" value="Pkinase"/>
    <property type="match status" value="1"/>
</dbReference>
<proteinExistence type="inferred from homology"/>
<feature type="binding site" evidence="9">
    <location>
        <position position="114"/>
    </location>
    <ligand>
        <name>ATP</name>
        <dbReference type="ChEBI" id="CHEBI:30616"/>
    </ligand>
</feature>
<dbReference type="SUPFAM" id="SSF56112">
    <property type="entry name" value="Protein kinase-like (PK-like)"/>
    <property type="match status" value="1"/>
</dbReference>
<keyword evidence="2 10" id="KW-0723">Serine/threonine-protein kinase</keyword>
<evidence type="ECO:0000313" key="13">
    <source>
        <dbReference type="EMBL" id="CAG9320076.1"/>
    </source>
</evidence>
<dbReference type="PANTHER" id="PTHR24356">
    <property type="entry name" value="SERINE/THREONINE-PROTEIN KINASE"/>
    <property type="match status" value="1"/>
</dbReference>
<evidence type="ECO:0000256" key="4">
    <source>
        <dbReference type="ARBA" id="ARBA00022741"/>
    </source>
</evidence>
<dbReference type="PANTHER" id="PTHR24356:SF374">
    <property type="entry name" value="PROTEIN KINASE DOMAIN-CONTAINING PROTEIN"/>
    <property type="match status" value="1"/>
</dbReference>
<dbReference type="InterPro" id="IPR050236">
    <property type="entry name" value="Ser_Thr_kinase_AGC"/>
</dbReference>
<dbReference type="PROSITE" id="PS50011">
    <property type="entry name" value="PROTEIN_KINASE_DOM"/>
    <property type="match status" value="1"/>
</dbReference>
<dbReference type="InterPro" id="IPR011009">
    <property type="entry name" value="Kinase-like_dom_sf"/>
</dbReference>
<dbReference type="GO" id="GO:0035556">
    <property type="term" value="P:intracellular signal transduction"/>
    <property type="evidence" value="ECO:0007669"/>
    <property type="project" value="TreeGrafter"/>
</dbReference>
<evidence type="ECO:0000256" key="10">
    <source>
        <dbReference type="RuleBase" id="RU000304"/>
    </source>
</evidence>
<keyword evidence="4 9" id="KW-0547">Nucleotide-binding</keyword>
<evidence type="ECO:0000256" key="6">
    <source>
        <dbReference type="ARBA" id="ARBA00022840"/>
    </source>
</evidence>
<dbReference type="InterPro" id="IPR000961">
    <property type="entry name" value="AGC-kinase_C"/>
</dbReference>
<evidence type="ECO:0000256" key="9">
    <source>
        <dbReference type="PROSITE-ProRule" id="PRU10141"/>
    </source>
</evidence>
<accession>A0AAU9J1H0</accession>
<dbReference type="PROSITE" id="PS51285">
    <property type="entry name" value="AGC_KINASE_CTER"/>
    <property type="match status" value="1"/>
</dbReference>
<name>A0AAU9J1H0_9CILI</name>
<sequence>MWYFSSYHLFHTLNKCDLNIPHISFFYQATIEIVHILKTNQLNTLDNLQIMLNRNEFFNHYSNMGNCNLRIDTYDPTVSLNRQNFTFHYPIGKGGFGKVWRVTLKKNKQIYAMKEMLKARIIARRSVQSVMNERRLLAILKHPFIVNMQFAFQDHENLYLAMDLMPGGDLRYHLSKVKRFPEEQTKFFVTCLVIGLEYLHKNNIIHRDIKPENLVLDSKGYVHITDFGIARIWQAENSNETSGTPGYMAPEVLCRQNHSFPVDYFALGVIVFEFMTGKRPYLGKDRKEIRDAIIAKQVQLKQNDVPSGWSAEAVDFVNKLIQRKPQNRLGTQGIEEIKDHPWLRDVEWERAFNKQLIPTFRPPNSDNFDARQVMNEWKDEASMAQKDHCEQNLFIGYFFDHNLPTDHNNSMRNPKIEIKA</sequence>
<comment type="similarity">
    <text evidence="10">Belongs to the protein kinase superfamily.</text>
</comment>
<protein>
    <recommendedName>
        <fullName evidence="1">non-specific serine/threonine protein kinase</fullName>
        <ecNumber evidence="1">2.7.11.1</ecNumber>
    </recommendedName>
</protein>
<evidence type="ECO:0000259" key="12">
    <source>
        <dbReference type="PROSITE" id="PS51285"/>
    </source>
</evidence>
<dbReference type="FunFam" id="3.30.200.20:FF:000854">
    <property type="entry name" value="Uncharacterized protein"/>
    <property type="match status" value="1"/>
</dbReference>
<feature type="domain" description="AGC-kinase C-terminal" evidence="12">
    <location>
        <begin position="344"/>
        <end position="409"/>
    </location>
</feature>
<dbReference type="CDD" id="cd05578">
    <property type="entry name" value="STKc_Yank1"/>
    <property type="match status" value="1"/>
</dbReference>
<dbReference type="SMART" id="SM00220">
    <property type="entry name" value="S_TKc"/>
    <property type="match status" value="1"/>
</dbReference>
<reference evidence="13" key="1">
    <citation type="submission" date="2021-09" db="EMBL/GenBank/DDBJ databases">
        <authorList>
            <consortium name="AG Swart"/>
            <person name="Singh M."/>
            <person name="Singh A."/>
            <person name="Seah K."/>
            <person name="Emmerich C."/>
        </authorList>
    </citation>
    <scope>NUCLEOTIDE SEQUENCE</scope>
    <source>
        <strain evidence="13">ATCC30299</strain>
    </source>
</reference>
<dbReference type="EC" id="2.7.11.1" evidence="1"/>
<dbReference type="AlphaFoldDB" id="A0AAU9J1H0"/>
<evidence type="ECO:0000313" key="14">
    <source>
        <dbReference type="Proteomes" id="UP001162131"/>
    </source>
</evidence>
<gene>
    <name evidence="13" type="ORF">BSTOLATCC_MIC25314</name>
</gene>
<dbReference type="Gene3D" id="1.10.510.10">
    <property type="entry name" value="Transferase(Phosphotransferase) domain 1"/>
    <property type="match status" value="1"/>
</dbReference>
<dbReference type="PROSITE" id="PS00108">
    <property type="entry name" value="PROTEIN_KINASE_ST"/>
    <property type="match status" value="1"/>
</dbReference>
<evidence type="ECO:0000256" key="2">
    <source>
        <dbReference type="ARBA" id="ARBA00022527"/>
    </source>
</evidence>
<comment type="caution">
    <text evidence="13">The sequence shown here is derived from an EMBL/GenBank/DDBJ whole genome shotgun (WGS) entry which is preliminary data.</text>
</comment>
<keyword evidence="14" id="KW-1185">Reference proteome</keyword>
<evidence type="ECO:0000256" key="8">
    <source>
        <dbReference type="ARBA" id="ARBA00048679"/>
    </source>
</evidence>
<evidence type="ECO:0000256" key="7">
    <source>
        <dbReference type="ARBA" id="ARBA00047899"/>
    </source>
</evidence>
<dbReference type="InterPro" id="IPR017441">
    <property type="entry name" value="Protein_kinase_ATP_BS"/>
</dbReference>
<dbReference type="Proteomes" id="UP001162131">
    <property type="component" value="Unassembled WGS sequence"/>
</dbReference>
<dbReference type="InterPro" id="IPR008271">
    <property type="entry name" value="Ser/Thr_kinase_AS"/>
</dbReference>
<dbReference type="EMBL" id="CAJZBQ010000024">
    <property type="protein sequence ID" value="CAG9320076.1"/>
    <property type="molecule type" value="Genomic_DNA"/>
</dbReference>
<feature type="domain" description="Protein kinase" evidence="11">
    <location>
        <begin position="85"/>
        <end position="343"/>
    </location>
</feature>
<keyword evidence="3" id="KW-0808">Transferase</keyword>